<reference evidence="2" key="1">
    <citation type="journal article" date="2021" name="bioRxiv">
        <title>Unraveling nitrogen, sulfur and carbon metabolic pathways and microbial community transcriptional responses to substrate deprivation and toxicity stresses in a bioreactor mimicking anoxic brackish coastal sediment conditions.</title>
        <authorList>
            <person name="Martins P.D."/>
            <person name="Echeveste M.J."/>
            <person name="Arshad A."/>
            <person name="Kurth J."/>
            <person name="Ouboter H."/>
            <person name="Jetten M.S.M."/>
            <person name="Welte C.U."/>
        </authorList>
    </citation>
    <scope>NUCLEOTIDE SEQUENCE</scope>
    <source>
        <strain evidence="2">MAG_39</strain>
    </source>
</reference>
<name>A0A953JCZ9_9BACT</name>
<dbReference type="InterPro" id="IPR004143">
    <property type="entry name" value="BPL_LPL_catalytic"/>
</dbReference>
<dbReference type="Gene3D" id="3.30.930.10">
    <property type="entry name" value="Bira Bifunctional Protein, Domain 2"/>
    <property type="match status" value="1"/>
</dbReference>
<dbReference type="AlphaFoldDB" id="A0A953JCZ9"/>
<evidence type="ECO:0000259" key="1">
    <source>
        <dbReference type="PROSITE" id="PS51733"/>
    </source>
</evidence>
<evidence type="ECO:0000313" key="3">
    <source>
        <dbReference type="Proteomes" id="UP000705867"/>
    </source>
</evidence>
<organism evidence="2 3">
    <name type="scientific">Candidatus Nitrobium versatile</name>
    <dbReference type="NCBI Taxonomy" id="2884831"/>
    <lineage>
        <taxon>Bacteria</taxon>
        <taxon>Pseudomonadati</taxon>
        <taxon>Nitrospirota</taxon>
        <taxon>Nitrospiria</taxon>
        <taxon>Nitrospirales</taxon>
        <taxon>Nitrospiraceae</taxon>
        <taxon>Candidatus Nitrobium</taxon>
    </lineage>
</organism>
<gene>
    <name evidence="2" type="ORF">K8I29_11485</name>
</gene>
<dbReference type="PROSITE" id="PS51733">
    <property type="entry name" value="BPL_LPL_CATALYTIC"/>
    <property type="match status" value="1"/>
</dbReference>
<dbReference type="Pfam" id="PF21948">
    <property type="entry name" value="LplA-B_cat"/>
    <property type="match status" value="1"/>
</dbReference>
<dbReference type="InterPro" id="IPR050664">
    <property type="entry name" value="Octanoyltrans_LipM/LipL"/>
</dbReference>
<accession>A0A953JCZ9</accession>
<dbReference type="SUPFAM" id="SSF55681">
    <property type="entry name" value="Class II aaRS and biotin synthetases"/>
    <property type="match status" value="1"/>
</dbReference>
<keyword evidence="2" id="KW-0436">Ligase</keyword>
<dbReference type="GO" id="GO:0016874">
    <property type="term" value="F:ligase activity"/>
    <property type="evidence" value="ECO:0007669"/>
    <property type="project" value="UniProtKB-KW"/>
</dbReference>
<proteinExistence type="predicted"/>
<feature type="domain" description="BPL/LPL catalytic" evidence="1">
    <location>
        <begin position="32"/>
        <end position="240"/>
    </location>
</feature>
<sequence>MFVSWRLIDSGPCDAFYNMALDEAIALAVMDGHSPPTLRFYGWTLPSVSIGFFQKRADLDCAYCSSHSVPAVRRPTGGRGILHGDELTYSISSKNEEAFSRGLLDTYRQISRALQAGLGRTGLPVTMKEEREAGRVLTRSPLCFQSASYGEISFQSRKVIGSAQKRWREGFLQQGSIPYSIDYERLALVFSGMGQREKSGEAEKTERAMVGLRELLPDLDPERVKESLVLSFEEIFSVRLLPSRPSDREQELALRLSSEKYLPLC</sequence>
<evidence type="ECO:0000313" key="2">
    <source>
        <dbReference type="EMBL" id="MBZ0156815.1"/>
    </source>
</evidence>
<dbReference type="EMBL" id="JAIOIV010000091">
    <property type="protein sequence ID" value="MBZ0156815.1"/>
    <property type="molecule type" value="Genomic_DNA"/>
</dbReference>
<reference evidence="2" key="2">
    <citation type="submission" date="2021-08" db="EMBL/GenBank/DDBJ databases">
        <authorList>
            <person name="Dalcin Martins P."/>
        </authorList>
    </citation>
    <scope>NUCLEOTIDE SEQUENCE</scope>
    <source>
        <strain evidence="2">MAG_39</strain>
    </source>
</reference>
<dbReference type="InterPro" id="IPR045864">
    <property type="entry name" value="aa-tRNA-synth_II/BPL/LPL"/>
</dbReference>
<dbReference type="CDD" id="cd16443">
    <property type="entry name" value="LplA"/>
    <property type="match status" value="1"/>
</dbReference>
<dbReference type="PANTHER" id="PTHR43679:SF2">
    <property type="entry name" value="OCTANOYL-[GCVH]:PROTEIN N-OCTANOYLTRANSFERASE"/>
    <property type="match status" value="1"/>
</dbReference>
<dbReference type="PANTHER" id="PTHR43679">
    <property type="entry name" value="OCTANOYLTRANSFERASE LIPM-RELATED"/>
    <property type="match status" value="1"/>
</dbReference>
<protein>
    <submittedName>
        <fullName evidence="2">Lipoate--protein ligase family protein</fullName>
    </submittedName>
</protein>
<comment type="caution">
    <text evidence="2">The sequence shown here is derived from an EMBL/GenBank/DDBJ whole genome shotgun (WGS) entry which is preliminary data.</text>
</comment>
<dbReference type="Proteomes" id="UP000705867">
    <property type="component" value="Unassembled WGS sequence"/>
</dbReference>